<dbReference type="GO" id="GO:0016298">
    <property type="term" value="F:lipase activity"/>
    <property type="evidence" value="ECO:0000318"/>
    <property type="project" value="GO_Central"/>
</dbReference>
<dbReference type="EMBL" id="GL732540">
    <property type="protein sequence ID" value="EFX82412.1"/>
    <property type="molecule type" value="Genomic_DNA"/>
</dbReference>
<evidence type="ECO:0000313" key="10">
    <source>
        <dbReference type="EMBL" id="EFX82412.1"/>
    </source>
</evidence>
<dbReference type="InterPro" id="IPR025483">
    <property type="entry name" value="Lipase_euk"/>
</dbReference>
<gene>
    <name evidence="10" type="ORF">DAPPUDRAFT_316749</name>
</gene>
<dbReference type="Proteomes" id="UP000000305">
    <property type="component" value="Unassembled WGS sequence"/>
</dbReference>
<evidence type="ECO:0000256" key="4">
    <source>
        <dbReference type="ARBA" id="ARBA00022963"/>
    </source>
</evidence>
<dbReference type="Pfam" id="PF04083">
    <property type="entry name" value="Abhydro_lipase"/>
    <property type="match status" value="1"/>
</dbReference>
<protein>
    <recommendedName>
        <fullName evidence="7">Lipase</fullName>
    </recommendedName>
</protein>
<dbReference type="STRING" id="6669.E9GDV7"/>
<dbReference type="Gene3D" id="3.40.50.1820">
    <property type="entry name" value="alpha/beta hydrolase"/>
    <property type="match status" value="1"/>
</dbReference>
<sequence length="377" mass="42405">MGETTNPSSPSARLTVPQIIEKRGYPVEIHQVTTDDGYILDLHRIPAKSSSGPKQVVFLQHGVAESSATWLVNPTSRSLPILLADQSYDVWLGNVRGNRYSRRHVTLNPKKADFWKFSWDEIGNYDLPAIINYILKETGQPKMSYIGHSLGCTTFFIAMLKHPELNDKIDTMVALAPVSSFAHFTSPIFRLLAPFGKTLEKFFRMIGTWGWLDGEGFGELFFRAVCGYSYKQAKFCRDLIIFVTGPNPNNLDPAIALLAISNVFRGTSVPVIAQFAQNFQAGDVFQAYDYGKIGNEKRYGSKKPMEYDLKKVTAPVYVFSAGKDRIVSPLDVDWLETQLGNLKGSIRIPYYDHIDFIWGTDVKEIVYDQVMALLPPP</sequence>
<name>E9GDV7_DAPPU</name>
<reference evidence="10 11" key="1">
    <citation type="journal article" date="2011" name="Science">
        <title>The ecoresponsive genome of Daphnia pulex.</title>
        <authorList>
            <person name="Colbourne J.K."/>
            <person name="Pfrender M.E."/>
            <person name="Gilbert D."/>
            <person name="Thomas W.K."/>
            <person name="Tucker A."/>
            <person name="Oakley T.H."/>
            <person name="Tokishita S."/>
            <person name="Aerts A."/>
            <person name="Arnold G.J."/>
            <person name="Basu M.K."/>
            <person name="Bauer D.J."/>
            <person name="Caceres C.E."/>
            <person name="Carmel L."/>
            <person name="Casola C."/>
            <person name="Choi J.H."/>
            <person name="Detter J.C."/>
            <person name="Dong Q."/>
            <person name="Dusheyko S."/>
            <person name="Eads B.D."/>
            <person name="Frohlich T."/>
            <person name="Geiler-Samerotte K.A."/>
            <person name="Gerlach D."/>
            <person name="Hatcher P."/>
            <person name="Jogdeo S."/>
            <person name="Krijgsveld J."/>
            <person name="Kriventseva E.V."/>
            <person name="Kultz D."/>
            <person name="Laforsch C."/>
            <person name="Lindquist E."/>
            <person name="Lopez J."/>
            <person name="Manak J.R."/>
            <person name="Muller J."/>
            <person name="Pangilinan J."/>
            <person name="Patwardhan R.P."/>
            <person name="Pitluck S."/>
            <person name="Pritham E.J."/>
            <person name="Rechtsteiner A."/>
            <person name="Rho M."/>
            <person name="Rogozin I.B."/>
            <person name="Sakarya O."/>
            <person name="Salamov A."/>
            <person name="Schaack S."/>
            <person name="Shapiro H."/>
            <person name="Shiga Y."/>
            <person name="Skalitzky C."/>
            <person name="Smith Z."/>
            <person name="Souvorov A."/>
            <person name="Sung W."/>
            <person name="Tang Z."/>
            <person name="Tsuchiya D."/>
            <person name="Tu H."/>
            <person name="Vos H."/>
            <person name="Wang M."/>
            <person name="Wolf Y.I."/>
            <person name="Yamagata H."/>
            <person name="Yamada T."/>
            <person name="Ye Y."/>
            <person name="Shaw J.R."/>
            <person name="Andrews J."/>
            <person name="Crease T.J."/>
            <person name="Tang H."/>
            <person name="Lucas S.M."/>
            <person name="Robertson H.M."/>
            <person name="Bork P."/>
            <person name="Koonin E.V."/>
            <person name="Zdobnov E.M."/>
            <person name="Grigoriev I.V."/>
            <person name="Lynch M."/>
            <person name="Boore J.L."/>
        </authorList>
    </citation>
    <scope>NUCLEOTIDE SEQUENCE [LARGE SCALE GENOMIC DNA]</scope>
</reference>
<dbReference type="GO" id="GO:0016042">
    <property type="term" value="P:lipid catabolic process"/>
    <property type="evidence" value="ECO:0007669"/>
    <property type="project" value="UniProtKB-KW"/>
</dbReference>
<dbReference type="KEGG" id="dpx:DAPPUDRAFT_316749"/>
<evidence type="ECO:0000259" key="9">
    <source>
        <dbReference type="Pfam" id="PF04083"/>
    </source>
</evidence>
<dbReference type="OrthoDB" id="9974421at2759"/>
<evidence type="ECO:0000256" key="2">
    <source>
        <dbReference type="ARBA" id="ARBA00022729"/>
    </source>
</evidence>
<dbReference type="InterPro" id="IPR006693">
    <property type="entry name" value="AB_hydrolase_lipase"/>
</dbReference>
<dbReference type="PhylomeDB" id="E9GDV7"/>
<evidence type="ECO:0000256" key="8">
    <source>
        <dbReference type="PIRSR" id="PIRSR000862-1"/>
    </source>
</evidence>
<keyword evidence="5" id="KW-0443">Lipid metabolism</keyword>
<dbReference type="eggNOG" id="KOG2624">
    <property type="taxonomic scope" value="Eukaryota"/>
</dbReference>
<keyword evidence="3 7" id="KW-0378">Hydrolase</keyword>
<accession>E9GDV7</accession>
<keyword evidence="4 7" id="KW-0442">Lipid degradation</keyword>
<evidence type="ECO:0000256" key="3">
    <source>
        <dbReference type="ARBA" id="ARBA00022801"/>
    </source>
</evidence>
<feature type="active site" description="Nucleophile" evidence="8">
    <location>
        <position position="149"/>
    </location>
</feature>
<evidence type="ECO:0000256" key="7">
    <source>
        <dbReference type="PIRNR" id="PIRNR000862"/>
    </source>
</evidence>
<feature type="domain" description="Partial AB-hydrolase lipase" evidence="9">
    <location>
        <begin position="16"/>
        <end position="73"/>
    </location>
</feature>
<feature type="active site" description="Charge relay system" evidence="8">
    <location>
        <position position="353"/>
    </location>
</feature>
<organism evidence="10 11">
    <name type="scientific">Daphnia pulex</name>
    <name type="common">Water flea</name>
    <dbReference type="NCBI Taxonomy" id="6669"/>
    <lineage>
        <taxon>Eukaryota</taxon>
        <taxon>Metazoa</taxon>
        <taxon>Ecdysozoa</taxon>
        <taxon>Arthropoda</taxon>
        <taxon>Crustacea</taxon>
        <taxon>Branchiopoda</taxon>
        <taxon>Diplostraca</taxon>
        <taxon>Cladocera</taxon>
        <taxon>Anomopoda</taxon>
        <taxon>Daphniidae</taxon>
        <taxon>Daphnia</taxon>
    </lineage>
</organism>
<dbReference type="OMA" id="WMFSWHE"/>
<dbReference type="InterPro" id="IPR029058">
    <property type="entry name" value="AB_hydrolase_fold"/>
</dbReference>
<evidence type="ECO:0000256" key="6">
    <source>
        <dbReference type="ARBA" id="ARBA00023180"/>
    </source>
</evidence>
<dbReference type="AlphaFoldDB" id="E9GDV7"/>
<evidence type="ECO:0000256" key="1">
    <source>
        <dbReference type="ARBA" id="ARBA00010701"/>
    </source>
</evidence>
<comment type="similarity">
    <text evidence="1 7">Belongs to the AB hydrolase superfamily. Lipase family.</text>
</comment>
<dbReference type="FunFam" id="3.40.50.1820:FF:000021">
    <property type="entry name" value="Lipase"/>
    <property type="match status" value="1"/>
</dbReference>
<proteinExistence type="inferred from homology"/>
<evidence type="ECO:0000313" key="11">
    <source>
        <dbReference type="Proteomes" id="UP000000305"/>
    </source>
</evidence>
<dbReference type="PIRSF" id="PIRSF000862">
    <property type="entry name" value="Steryl_ester_lip"/>
    <property type="match status" value="1"/>
</dbReference>
<evidence type="ECO:0000256" key="5">
    <source>
        <dbReference type="ARBA" id="ARBA00023098"/>
    </source>
</evidence>
<keyword evidence="2" id="KW-0732">Signal</keyword>
<dbReference type="SUPFAM" id="SSF53474">
    <property type="entry name" value="alpha/beta-Hydrolases"/>
    <property type="match status" value="1"/>
</dbReference>
<dbReference type="InParanoid" id="E9GDV7"/>
<keyword evidence="6" id="KW-0325">Glycoprotein</keyword>
<dbReference type="ESTHER" id="dappu-e9gdv7">
    <property type="family name" value="Acidic_Lipase"/>
</dbReference>
<dbReference type="GO" id="GO:0006629">
    <property type="term" value="P:lipid metabolic process"/>
    <property type="evidence" value="ECO:0000318"/>
    <property type="project" value="GO_Central"/>
</dbReference>
<feature type="active site" description="Charge relay system" evidence="8">
    <location>
        <position position="324"/>
    </location>
</feature>
<keyword evidence="11" id="KW-1185">Reference proteome</keyword>
<dbReference type="FunCoup" id="E9GDV7">
    <property type="interactions" value="237"/>
</dbReference>
<dbReference type="HOGENOM" id="CLU_010974_0_3_1"/>
<dbReference type="PANTHER" id="PTHR11005">
    <property type="entry name" value="LYSOSOMAL ACID LIPASE-RELATED"/>
    <property type="match status" value="1"/>
</dbReference>